<gene>
    <name evidence="1" type="ORF">F5144DRAFT_657216</name>
</gene>
<evidence type="ECO:0000313" key="1">
    <source>
        <dbReference type="EMBL" id="KAH6623081.1"/>
    </source>
</evidence>
<keyword evidence="2" id="KW-1185">Reference proteome</keyword>
<protein>
    <submittedName>
        <fullName evidence="1">Uncharacterized protein</fullName>
    </submittedName>
</protein>
<evidence type="ECO:0000313" key="2">
    <source>
        <dbReference type="Proteomes" id="UP000724584"/>
    </source>
</evidence>
<dbReference type="EMBL" id="JAGIZQ010000006">
    <property type="protein sequence ID" value="KAH6623081.1"/>
    <property type="molecule type" value="Genomic_DNA"/>
</dbReference>
<accession>A0ACB7NY21</accession>
<organism evidence="1 2">
    <name type="scientific">Chaetomium tenue</name>
    <dbReference type="NCBI Taxonomy" id="1854479"/>
    <lineage>
        <taxon>Eukaryota</taxon>
        <taxon>Fungi</taxon>
        <taxon>Dikarya</taxon>
        <taxon>Ascomycota</taxon>
        <taxon>Pezizomycotina</taxon>
        <taxon>Sordariomycetes</taxon>
        <taxon>Sordariomycetidae</taxon>
        <taxon>Sordariales</taxon>
        <taxon>Chaetomiaceae</taxon>
        <taxon>Chaetomium</taxon>
    </lineage>
</organism>
<proteinExistence type="predicted"/>
<name>A0ACB7NY21_9PEZI</name>
<reference evidence="1 2" key="1">
    <citation type="journal article" date="2021" name="Nat. Commun.">
        <title>Genetic determinants of endophytism in the Arabidopsis root mycobiome.</title>
        <authorList>
            <person name="Mesny F."/>
            <person name="Miyauchi S."/>
            <person name="Thiergart T."/>
            <person name="Pickel B."/>
            <person name="Atanasova L."/>
            <person name="Karlsson M."/>
            <person name="Huettel B."/>
            <person name="Barry K.W."/>
            <person name="Haridas S."/>
            <person name="Chen C."/>
            <person name="Bauer D."/>
            <person name="Andreopoulos W."/>
            <person name="Pangilinan J."/>
            <person name="LaButti K."/>
            <person name="Riley R."/>
            <person name="Lipzen A."/>
            <person name="Clum A."/>
            <person name="Drula E."/>
            <person name="Henrissat B."/>
            <person name="Kohler A."/>
            <person name="Grigoriev I.V."/>
            <person name="Martin F.M."/>
            <person name="Hacquard S."/>
        </authorList>
    </citation>
    <scope>NUCLEOTIDE SEQUENCE [LARGE SCALE GENOMIC DNA]</scope>
    <source>
        <strain evidence="1 2">MPI-SDFR-AT-0079</strain>
    </source>
</reference>
<dbReference type="Proteomes" id="UP000724584">
    <property type="component" value="Unassembled WGS sequence"/>
</dbReference>
<comment type="caution">
    <text evidence="1">The sequence shown here is derived from an EMBL/GenBank/DDBJ whole genome shotgun (WGS) entry which is preliminary data.</text>
</comment>
<sequence length="275" mass="30814">MAGAKGLLRMSCTHLSYTTPSIQSDEATTACRQMSERELPGEHSIRTVVAPPVSSLFFCFSSPRLILEVPPPVFTVDSFHSFIFLSAPRLFSLVRDQQARKPPLELAYVEPFWVHAGHGGPLPEYDWGQSSNTTEPAGQDGRAEQETSSAHIFHPPHHHAQENDNSLEDPGSQPANPISCHYCLATFRIPRDLNKHLKKHTRPYKCTEDQCTQAFEFQTGLDQHLKEMHDDNAPRYFCPWKDAGCKSKVAAHGTKRKTNLDRHVKNAHGGQQPPT</sequence>